<reference evidence="1" key="1">
    <citation type="submission" date="2023-01" db="EMBL/GenBank/DDBJ databases">
        <title>Genome assembly of the deep-sea coral Lophelia pertusa.</title>
        <authorList>
            <person name="Herrera S."/>
            <person name="Cordes E."/>
        </authorList>
    </citation>
    <scope>NUCLEOTIDE SEQUENCE</scope>
    <source>
        <strain evidence="1">USNM1676648</strain>
        <tissue evidence="1">Polyp</tissue>
    </source>
</reference>
<feature type="non-terminal residue" evidence="1">
    <location>
        <position position="124"/>
    </location>
</feature>
<accession>A0A9X0A1Z7</accession>
<sequence length="124" mass="14032">MGVEHDVIPVAAEGMKKVFASVLSSPGAIVSFSRLTKTGFFRRNEVDKMKNKALLLRTVDEMSQLHFGHIDNYTIPSNNSKVYFFCKRQPPQDPNETLVFARELATIGMSLPRYIDAYNMDNSE</sequence>
<dbReference type="Proteomes" id="UP001163046">
    <property type="component" value="Unassembled WGS sequence"/>
</dbReference>
<dbReference type="EMBL" id="MU825404">
    <property type="protein sequence ID" value="KAJ7391981.1"/>
    <property type="molecule type" value="Genomic_DNA"/>
</dbReference>
<name>A0A9X0A1Z7_9CNID</name>
<proteinExistence type="predicted"/>
<protein>
    <submittedName>
        <fullName evidence="1">Uncharacterized protein</fullName>
    </submittedName>
</protein>
<organism evidence="1 2">
    <name type="scientific">Desmophyllum pertusum</name>
    <dbReference type="NCBI Taxonomy" id="174260"/>
    <lineage>
        <taxon>Eukaryota</taxon>
        <taxon>Metazoa</taxon>
        <taxon>Cnidaria</taxon>
        <taxon>Anthozoa</taxon>
        <taxon>Hexacorallia</taxon>
        <taxon>Scleractinia</taxon>
        <taxon>Caryophylliina</taxon>
        <taxon>Caryophylliidae</taxon>
        <taxon>Desmophyllum</taxon>
    </lineage>
</organism>
<dbReference type="OrthoDB" id="5988131at2759"/>
<evidence type="ECO:0000313" key="1">
    <source>
        <dbReference type="EMBL" id="KAJ7391981.1"/>
    </source>
</evidence>
<keyword evidence="2" id="KW-1185">Reference proteome</keyword>
<evidence type="ECO:0000313" key="2">
    <source>
        <dbReference type="Proteomes" id="UP001163046"/>
    </source>
</evidence>
<comment type="caution">
    <text evidence="1">The sequence shown here is derived from an EMBL/GenBank/DDBJ whole genome shotgun (WGS) entry which is preliminary data.</text>
</comment>
<gene>
    <name evidence="1" type="ORF">OS493_016289</name>
</gene>
<dbReference type="AlphaFoldDB" id="A0A9X0A1Z7"/>